<reference evidence="1 2" key="1">
    <citation type="submission" date="2019-05" db="EMBL/GenBank/DDBJ databases">
        <title>Another draft genome of Portunus trituberculatus and its Hox gene families provides insights of decapod evolution.</title>
        <authorList>
            <person name="Jeong J.-H."/>
            <person name="Song I."/>
            <person name="Kim S."/>
            <person name="Choi T."/>
            <person name="Kim D."/>
            <person name="Ryu S."/>
            <person name="Kim W."/>
        </authorList>
    </citation>
    <scope>NUCLEOTIDE SEQUENCE [LARGE SCALE GENOMIC DNA]</scope>
    <source>
        <tissue evidence="1">Muscle</tissue>
    </source>
</reference>
<dbReference type="Proteomes" id="UP000324222">
    <property type="component" value="Unassembled WGS sequence"/>
</dbReference>
<keyword evidence="2" id="KW-1185">Reference proteome</keyword>
<dbReference type="AlphaFoldDB" id="A0A5B7K1R8"/>
<name>A0A5B7K1R8_PORTR</name>
<comment type="caution">
    <text evidence="1">The sequence shown here is derived from an EMBL/GenBank/DDBJ whole genome shotgun (WGS) entry which is preliminary data.</text>
</comment>
<proteinExistence type="predicted"/>
<gene>
    <name evidence="1" type="ORF">E2C01_097971</name>
</gene>
<dbReference type="EMBL" id="VSRR010131213">
    <property type="protein sequence ID" value="MPD02393.1"/>
    <property type="molecule type" value="Genomic_DNA"/>
</dbReference>
<sequence>MGVLDDVGGLVCRGNSEATCETTVAVVSHVRYYKLIRIDVASFFAVLAKGDSGSDECQVLLLYILTGNRSLFLVVGPLPAATQDFLSSPAPE</sequence>
<protein>
    <submittedName>
        <fullName evidence="1">Uncharacterized protein</fullName>
    </submittedName>
</protein>
<organism evidence="1 2">
    <name type="scientific">Portunus trituberculatus</name>
    <name type="common">Swimming crab</name>
    <name type="synonym">Neptunus trituberculatus</name>
    <dbReference type="NCBI Taxonomy" id="210409"/>
    <lineage>
        <taxon>Eukaryota</taxon>
        <taxon>Metazoa</taxon>
        <taxon>Ecdysozoa</taxon>
        <taxon>Arthropoda</taxon>
        <taxon>Crustacea</taxon>
        <taxon>Multicrustacea</taxon>
        <taxon>Malacostraca</taxon>
        <taxon>Eumalacostraca</taxon>
        <taxon>Eucarida</taxon>
        <taxon>Decapoda</taxon>
        <taxon>Pleocyemata</taxon>
        <taxon>Brachyura</taxon>
        <taxon>Eubrachyura</taxon>
        <taxon>Portunoidea</taxon>
        <taxon>Portunidae</taxon>
        <taxon>Portuninae</taxon>
        <taxon>Portunus</taxon>
    </lineage>
</organism>
<evidence type="ECO:0000313" key="1">
    <source>
        <dbReference type="EMBL" id="MPD02393.1"/>
    </source>
</evidence>
<evidence type="ECO:0000313" key="2">
    <source>
        <dbReference type="Proteomes" id="UP000324222"/>
    </source>
</evidence>
<accession>A0A5B7K1R8</accession>